<evidence type="ECO:0000256" key="3">
    <source>
        <dbReference type="ARBA" id="ARBA00022692"/>
    </source>
</evidence>
<dbReference type="PANTHER" id="PTHR30250">
    <property type="entry name" value="PST FAMILY PREDICTED COLANIC ACID TRANSPORTER"/>
    <property type="match status" value="1"/>
</dbReference>
<protein>
    <recommendedName>
        <fullName evidence="9">Polysaccharide biosynthesis protein</fullName>
    </recommendedName>
</protein>
<dbReference type="InterPro" id="IPR050833">
    <property type="entry name" value="Poly_Biosynth_Transport"/>
</dbReference>
<feature type="transmembrane region" description="Helical" evidence="6">
    <location>
        <begin position="184"/>
        <end position="207"/>
    </location>
</feature>
<evidence type="ECO:0008006" key="9">
    <source>
        <dbReference type="Google" id="ProtNLM"/>
    </source>
</evidence>
<feature type="transmembrane region" description="Helical" evidence="6">
    <location>
        <begin position="158"/>
        <end position="178"/>
    </location>
</feature>
<feature type="transmembrane region" description="Helical" evidence="6">
    <location>
        <begin position="404"/>
        <end position="423"/>
    </location>
</feature>
<evidence type="ECO:0000313" key="8">
    <source>
        <dbReference type="Proteomes" id="UP000515312"/>
    </source>
</evidence>
<dbReference type="GO" id="GO:0005886">
    <property type="term" value="C:plasma membrane"/>
    <property type="evidence" value="ECO:0007669"/>
    <property type="project" value="UniProtKB-SubCell"/>
</dbReference>
<evidence type="ECO:0000256" key="5">
    <source>
        <dbReference type="ARBA" id="ARBA00023136"/>
    </source>
</evidence>
<feature type="transmembrane region" description="Helical" evidence="6">
    <location>
        <begin position="12"/>
        <end position="33"/>
    </location>
</feature>
<comment type="subcellular location">
    <subcellularLocation>
        <location evidence="1">Cell membrane</location>
        <topology evidence="1">Multi-pass membrane protein</topology>
    </subcellularLocation>
</comment>
<feature type="transmembrane region" description="Helical" evidence="6">
    <location>
        <begin position="473"/>
        <end position="491"/>
    </location>
</feature>
<feature type="transmembrane region" description="Helical" evidence="6">
    <location>
        <begin position="228"/>
        <end position="256"/>
    </location>
</feature>
<feature type="transmembrane region" description="Helical" evidence="6">
    <location>
        <begin position="90"/>
        <end position="111"/>
    </location>
</feature>
<dbReference type="RefSeq" id="WP_186742340.1">
    <property type="nucleotide sequence ID" value="NZ_CP060394.1"/>
</dbReference>
<evidence type="ECO:0000313" key="7">
    <source>
        <dbReference type="EMBL" id="QNI31580.1"/>
    </source>
</evidence>
<dbReference type="AlphaFoldDB" id="A0A7G8BGB0"/>
<keyword evidence="2" id="KW-1003">Cell membrane</keyword>
<keyword evidence="5 6" id="KW-0472">Membrane</keyword>
<feature type="transmembrane region" description="Helical" evidence="6">
    <location>
        <begin position="262"/>
        <end position="290"/>
    </location>
</feature>
<keyword evidence="3 6" id="KW-0812">Transmembrane</keyword>
<evidence type="ECO:0000256" key="4">
    <source>
        <dbReference type="ARBA" id="ARBA00022989"/>
    </source>
</evidence>
<dbReference type="Proteomes" id="UP000515312">
    <property type="component" value="Chromosome"/>
</dbReference>
<dbReference type="EMBL" id="CP060394">
    <property type="protein sequence ID" value="QNI31580.1"/>
    <property type="molecule type" value="Genomic_DNA"/>
</dbReference>
<feature type="transmembrane region" description="Helical" evidence="6">
    <location>
        <begin position="131"/>
        <end position="151"/>
    </location>
</feature>
<dbReference type="InterPro" id="IPR023298">
    <property type="entry name" value="ATPase_P-typ_TM_dom_sf"/>
</dbReference>
<accession>A0A7G8BGB0</accession>
<organism evidence="7 8">
    <name type="scientific">Alloacidobacterium dinghuense</name>
    <dbReference type="NCBI Taxonomy" id="2763107"/>
    <lineage>
        <taxon>Bacteria</taxon>
        <taxon>Pseudomonadati</taxon>
        <taxon>Acidobacteriota</taxon>
        <taxon>Terriglobia</taxon>
        <taxon>Terriglobales</taxon>
        <taxon>Acidobacteriaceae</taxon>
        <taxon>Alloacidobacterium</taxon>
    </lineage>
</organism>
<evidence type="ECO:0000256" key="1">
    <source>
        <dbReference type="ARBA" id="ARBA00004651"/>
    </source>
</evidence>
<feature type="transmembrane region" description="Helical" evidence="6">
    <location>
        <begin position="377"/>
        <end position="398"/>
    </location>
</feature>
<keyword evidence="8" id="KW-1185">Reference proteome</keyword>
<reference evidence="7 8" key="1">
    <citation type="submission" date="2020-08" db="EMBL/GenBank/DDBJ databases">
        <title>Edaphobacter telluris sp. nov. and Acidobacterium dinghuensis sp. nov., two acidobacteria isolated from forest soil.</title>
        <authorList>
            <person name="Fu J."/>
            <person name="Qiu L."/>
        </authorList>
    </citation>
    <scope>NUCLEOTIDE SEQUENCE [LARGE SCALE GENOMIC DNA]</scope>
    <source>
        <strain evidence="7">4Y35</strain>
    </source>
</reference>
<dbReference type="PANTHER" id="PTHR30250:SF26">
    <property type="entry name" value="PSMA PROTEIN"/>
    <property type="match status" value="1"/>
</dbReference>
<feature type="transmembrane region" description="Helical" evidence="6">
    <location>
        <begin position="45"/>
        <end position="70"/>
    </location>
</feature>
<feature type="transmembrane region" description="Helical" evidence="6">
    <location>
        <begin position="435"/>
        <end position="457"/>
    </location>
</feature>
<dbReference type="KEGG" id="adin:H7849_21305"/>
<dbReference type="SUPFAM" id="SSF81665">
    <property type="entry name" value="Calcium ATPase, transmembrane domain M"/>
    <property type="match status" value="1"/>
</dbReference>
<sequence length="502" mass="54908">MRRLRYTVVKNALANVVRGGASAIAALVIPHFLTHALDHEHFAAWSLLLQIAAYANYLDFGLQTAVARYLAQAIELGDEGRRDRLISTTFGLLMLAGVLVLAVLGAIIWWFPQIFHSVPLQTVSDLRVALVIMTATACIMLPVSTFTGVLIGSHRNEYPAIAIGGSRILGAIAVLVTVRYTQSLSLLALSLCSFQLLGGLAQYHIAERLLPGMRVRFSYVDHAMARELIGYCSTLTIWSFSMLLIGGLDVTIIGYFDFSAVAQYSLATTLISFFMGLSNSIFSALLAPVAMLQSRKEYERIRRLVTTSTRLNTYGCMALTVAAFFCGGNLLKIWVGPAYAAKVLPILEILLVAQTVRLTGSAYAVVLVALGLQRYGLFPAVVEGILNLALSVLGMRVIGAVGVAWATLIAAAVAIAMQVVLIMQWAHEIKMNRSTFAWEGIVQPVLAFSPLILWLVFREWHVPHLQFSSLGDRFLLVGCLFLTCVFVWNGLQRHIKASRFAG</sequence>
<evidence type="ECO:0000256" key="2">
    <source>
        <dbReference type="ARBA" id="ARBA00022475"/>
    </source>
</evidence>
<name>A0A7G8BGB0_9BACT</name>
<proteinExistence type="predicted"/>
<keyword evidence="4 6" id="KW-1133">Transmembrane helix</keyword>
<gene>
    <name evidence="7" type="ORF">H7849_21305</name>
</gene>
<feature type="transmembrane region" description="Helical" evidence="6">
    <location>
        <begin position="343"/>
        <end position="370"/>
    </location>
</feature>
<evidence type="ECO:0000256" key="6">
    <source>
        <dbReference type="SAM" id="Phobius"/>
    </source>
</evidence>
<feature type="transmembrane region" description="Helical" evidence="6">
    <location>
        <begin position="311"/>
        <end position="331"/>
    </location>
</feature>